<dbReference type="InterPro" id="IPR036737">
    <property type="entry name" value="OmpA-like_sf"/>
</dbReference>
<evidence type="ECO:0000259" key="6">
    <source>
        <dbReference type="PROSITE" id="PS51123"/>
    </source>
</evidence>
<evidence type="ECO:0000256" key="3">
    <source>
        <dbReference type="ARBA" id="ARBA00023237"/>
    </source>
</evidence>
<organism evidence="7 8">
    <name type="scientific">Undibacterium umbellatum</name>
    <dbReference type="NCBI Taxonomy" id="2762300"/>
    <lineage>
        <taxon>Bacteria</taxon>
        <taxon>Pseudomonadati</taxon>
        <taxon>Pseudomonadota</taxon>
        <taxon>Betaproteobacteria</taxon>
        <taxon>Burkholderiales</taxon>
        <taxon>Oxalobacteraceae</taxon>
        <taxon>Undibacterium</taxon>
    </lineage>
</organism>
<dbReference type="RefSeq" id="WP_186955025.1">
    <property type="nucleotide sequence ID" value="NZ_JACOFX010000010.1"/>
</dbReference>
<dbReference type="PANTHER" id="PTHR30329:SF21">
    <property type="entry name" value="LIPOPROTEIN YIAD-RELATED"/>
    <property type="match status" value="1"/>
</dbReference>
<dbReference type="Gene3D" id="3.30.1330.60">
    <property type="entry name" value="OmpA-like domain"/>
    <property type="match status" value="1"/>
</dbReference>
<dbReference type="InterPro" id="IPR006664">
    <property type="entry name" value="OMP_bac"/>
</dbReference>
<dbReference type="PRINTS" id="PR01021">
    <property type="entry name" value="OMPADOMAIN"/>
</dbReference>
<protein>
    <submittedName>
        <fullName evidence="7">DUF4892 domain-containing protein</fullName>
    </submittedName>
</protein>
<keyword evidence="2 4" id="KW-0472">Membrane</keyword>
<comment type="subcellular location">
    <subcellularLocation>
        <location evidence="1">Cell outer membrane</location>
    </subcellularLocation>
</comment>
<dbReference type="PROSITE" id="PS51123">
    <property type="entry name" value="OMPA_2"/>
    <property type="match status" value="1"/>
</dbReference>
<feature type="signal peptide" evidence="5">
    <location>
        <begin position="1"/>
        <end position="22"/>
    </location>
</feature>
<evidence type="ECO:0000313" key="8">
    <source>
        <dbReference type="Proteomes" id="UP000646911"/>
    </source>
</evidence>
<evidence type="ECO:0000256" key="4">
    <source>
        <dbReference type="PROSITE-ProRule" id="PRU00473"/>
    </source>
</evidence>
<dbReference type="PANTHER" id="PTHR30329">
    <property type="entry name" value="STATOR ELEMENT OF FLAGELLAR MOTOR COMPLEX"/>
    <property type="match status" value="1"/>
</dbReference>
<evidence type="ECO:0000313" key="7">
    <source>
        <dbReference type="EMBL" id="MBC3909499.1"/>
    </source>
</evidence>
<dbReference type="Proteomes" id="UP000646911">
    <property type="component" value="Unassembled WGS sequence"/>
</dbReference>
<dbReference type="SUPFAM" id="SSF103088">
    <property type="entry name" value="OmpA-like"/>
    <property type="match status" value="1"/>
</dbReference>
<evidence type="ECO:0000256" key="1">
    <source>
        <dbReference type="ARBA" id="ARBA00004442"/>
    </source>
</evidence>
<comment type="caution">
    <text evidence="7">The sequence shown here is derived from an EMBL/GenBank/DDBJ whole genome shotgun (WGS) entry which is preliminary data.</text>
</comment>
<dbReference type="InterPro" id="IPR006665">
    <property type="entry name" value="OmpA-like"/>
</dbReference>
<reference evidence="7 8" key="1">
    <citation type="submission" date="2020-08" db="EMBL/GenBank/DDBJ databases">
        <title>Novel species isolated from subtropical streams in China.</title>
        <authorList>
            <person name="Lu H."/>
        </authorList>
    </citation>
    <scope>NUCLEOTIDE SEQUENCE [LARGE SCALE GENOMIC DNA]</scope>
    <source>
        <strain evidence="7 8">NL8W</strain>
    </source>
</reference>
<keyword evidence="8" id="KW-1185">Reference proteome</keyword>
<dbReference type="EMBL" id="JACOFX010000010">
    <property type="protein sequence ID" value="MBC3909499.1"/>
    <property type="molecule type" value="Genomic_DNA"/>
</dbReference>
<keyword evidence="3" id="KW-0998">Cell outer membrane</keyword>
<proteinExistence type="predicted"/>
<feature type="domain" description="OmpA-like" evidence="6">
    <location>
        <begin position="240"/>
        <end position="367"/>
    </location>
</feature>
<sequence>MHNVLKSSLLVLPLLISSLAHAATDPAYEKVLTTDAPNAKDHPLTGRYQGSSILLQTRKAYDEFSFPAGPATEPDYSSNKKFSKVQKAEGALTRTVYIVPKGRSSLEVFRNFTDSLASKGFKPAFQCDNDSCGPSFKNLKYNWNEKRTHVQGEGYDANRNRFVQAVFDGVKDLRYTLLQKGTGPATTYVGVYAALNSGGAMGDVTDSMNDRVAVLVEVLEPKAMEQNIVTVDADAISKELAANGAVSFYGLYFDTDKAVIKPESKPQLDEMAKYLKGNTAAVYIVGHTDTQGVLDYNMTLSGKRAQAVVDALKTYGIPDGRLIPKVSGRWLHAHPMRLKPGVPKIAALKWYCVDVLRYFLARGWVWS</sequence>
<name>A0ABR6ZCL5_9BURK</name>
<keyword evidence="5" id="KW-0732">Signal</keyword>
<evidence type="ECO:0000256" key="2">
    <source>
        <dbReference type="ARBA" id="ARBA00023136"/>
    </source>
</evidence>
<dbReference type="Pfam" id="PF00691">
    <property type="entry name" value="OmpA"/>
    <property type="match status" value="1"/>
</dbReference>
<feature type="chain" id="PRO_5045792653" evidence="5">
    <location>
        <begin position="23"/>
        <end position="367"/>
    </location>
</feature>
<accession>A0ABR6ZCL5</accession>
<dbReference type="InterPro" id="IPR050330">
    <property type="entry name" value="Bact_OuterMem_StrucFunc"/>
</dbReference>
<dbReference type="CDD" id="cd07185">
    <property type="entry name" value="OmpA_C-like"/>
    <property type="match status" value="1"/>
</dbReference>
<evidence type="ECO:0000256" key="5">
    <source>
        <dbReference type="SAM" id="SignalP"/>
    </source>
</evidence>
<gene>
    <name evidence="7" type="ORF">H8L47_18210</name>
</gene>